<accession>A0A498CRA2</accession>
<protein>
    <submittedName>
        <fullName evidence="1">Uncharacterized protein</fullName>
    </submittedName>
</protein>
<dbReference type="Proteomes" id="UP000274786">
    <property type="component" value="Unassembled WGS sequence"/>
</dbReference>
<name>A0A498CRA2_9GAMM</name>
<evidence type="ECO:0000313" key="1">
    <source>
        <dbReference type="EMBL" id="RLK57784.1"/>
    </source>
</evidence>
<sequence>MAWLYRFATQRPVASVVYRYPITRLNGGSESMMRLP</sequence>
<reference evidence="1 2" key="1">
    <citation type="submission" date="2018-10" db="EMBL/GenBank/DDBJ databases">
        <title>Comparative analysis of microorganisms from saline springs in Andes Mountain Range, Colombia.</title>
        <authorList>
            <person name="Rubin E."/>
        </authorList>
    </citation>
    <scope>NUCLEOTIDE SEQUENCE [LARGE SCALE GENOMIC DNA]</scope>
    <source>
        <strain evidence="1 2">USBA GBX 843</strain>
    </source>
</reference>
<gene>
    <name evidence="1" type="ORF">BCL79_2198</name>
</gene>
<dbReference type="EMBL" id="RCDC01000004">
    <property type="protein sequence ID" value="RLK57784.1"/>
    <property type="molecule type" value="Genomic_DNA"/>
</dbReference>
<comment type="caution">
    <text evidence="1">The sequence shown here is derived from an EMBL/GenBank/DDBJ whole genome shotgun (WGS) entry which is preliminary data.</text>
</comment>
<evidence type="ECO:0000313" key="2">
    <source>
        <dbReference type="Proteomes" id="UP000274786"/>
    </source>
</evidence>
<proteinExistence type="predicted"/>
<dbReference type="AlphaFoldDB" id="A0A498CRA2"/>
<organism evidence="1 2">
    <name type="scientific">Stenotrophomonas rhizophila</name>
    <dbReference type="NCBI Taxonomy" id="216778"/>
    <lineage>
        <taxon>Bacteria</taxon>
        <taxon>Pseudomonadati</taxon>
        <taxon>Pseudomonadota</taxon>
        <taxon>Gammaproteobacteria</taxon>
        <taxon>Lysobacterales</taxon>
        <taxon>Lysobacteraceae</taxon>
        <taxon>Stenotrophomonas</taxon>
    </lineage>
</organism>